<reference evidence="7 8" key="1">
    <citation type="submission" date="2024-09" db="EMBL/GenBank/DDBJ databases">
        <title>Chromosome-scale assembly of Riccia fluitans.</title>
        <authorList>
            <person name="Paukszto L."/>
            <person name="Sawicki J."/>
            <person name="Karawczyk K."/>
            <person name="Piernik-Szablinska J."/>
            <person name="Szczecinska M."/>
            <person name="Mazdziarz M."/>
        </authorList>
    </citation>
    <scope>NUCLEOTIDE SEQUENCE [LARGE SCALE GENOMIC DNA]</scope>
    <source>
        <strain evidence="7">Rf_01</strain>
        <tissue evidence="7">Aerial parts of the thallus</tissue>
    </source>
</reference>
<keyword evidence="8" id="KW-1185">Reference proteome</keyword>
<accession>A0ABD1Y5H0</accession>
<evidence type="ECO:0008006" key="9">
    <source>
        <dbReference type="Google" id="ProtNLM"/>
    </source>
</evidence>
<evidence type="ECO:0000256" key="6">
    <source>
        <dbReference type="SAM" id="Phobius"/>
    </source>
</evidence>
<dbReference type="Proteomes" id="UP001605036">
    <property type="component" value="Unassembled WGS sequence"/>
</dbReference>
<keyword evidence="3 6" id="KW-0812">Transmembrane</keyword>
<evidence type="ECO:0000313" key="8">
    <source>
        <dbReference type="Proteomes" id="UP001605036"/>
    </source>
</evidence>
<name>A0ABD1Y5H0_9MARC</name>
<dbReference type="Pfam" id="PF03239">
    <property type="entry name" value="FTR1"/>
    <property type="match status" value="1"/>
</dbReference>
<evidence type="ECO:0000313" key="7">
    <source>
        <dbReference type="EMBL" id="KAL2622013.1"/>
    </source>
</evidence>
<dbReference type="AlphaFoldDB" id="A0ABD1Y5H0"/>
<gene>
    <name evidence="7" type="ORF">R1flu_002218</name>
</gene>
<feature type="transmembrane region" description="Helical" evidence="6">
    <location>
        <begin position="70"/>
        <end position="90"/>
    </location>
</feature>
<keyword evidence="4 6" id="KW-1133">Transmembrane helix</keyword>
<dbReference type="PANTHER" id="PTHR31632">
    <property type="entry name" value="IRON TRANSPORTER FTH1"/>
    <property type="match status" value="1"/>
</dbReference>
<dbReference type="GO" id="GO:0016020">
    <property type="term" value="C:membrane"/>
    <property type="evidence" value="ECO:0007669"/>
    <property type="project" value="UniProtKB-SubCell"/>
</dbReference>
<comment type="subcellular location">
    <subcellularLocation>
        <location evidence="1">Membrane</location>
        <topology evidence="1">Multi-pass membrane protein</topology>
    </subcellularLocation>
</comment>
<sequence>MIRIDTWRTKWERKLTKVTTDSVQKHTTGELQSTKSKYTLFLIPFTVVVREGVEAMIFLGGIGLEGSGTAYPLAAVKGAVCGILIGYLLYRGGNHVAFKWFLGASTLLLLNDDGIWKLLNAVVGWRDEATVGTLTSYFIYWGFVIVSLLVLHLKWKQDAERDTRVDAEEASRVAPADLEVHLDGNGV</sequence>
<feature type="transmembrane region" description="Helical" evidence="6">
    <location>
        <begin position="138"/>
        <end position="155"/>
    </location>
</feature>
<proteinExistence type="inferred from homology"/>
<evidence type="ECO:0000256" key="4">
    <source>
        <dbReference type="ARBA" id="ARBA00022989"/>
    </source>
</evidence>
<dbReference type="EMBL" id="JBHFFA010000006">
    <property type="protein sequence ID" value="KAL2622013.1"/>
    <property type="molecule type" value="Genomic_DNA"/>
</dbReference>
<evidence type="ECO:0000256" key="2">
    <source>
        <dbReference type="ARBA" id="ARBA00008333"/>
    </source>
</evidence>
<feature type="transmembrane region" description="Helical" evidence="6">
    <location>
        <begin position="40"/>
        <end position="64"/>
    </location>
</feature>
<keyword evidence="5 6" id="KW-0472">Membrane</keyword>
<evidence type="ECO:0000256" key="3">
    <source>
        <dbReference type="ARBA" id="ARBA00022692"/>
    </source>
</evidence>
<dbReference type="PANTHER" id="PTHR31632:SF2">
    <property type="entry name" value="PLASMA MEMBRANE IRON PERMEASE"/>
    <property type="match status" value="1"/>
</dbReference>
<comment type="caution">
    <text evidence="7">The sequence shown here is derived from an EMBL/GenBank/DDBJ whole genome shotgun (WGS) entry which is preliminary data.</text>
</comment>
<protein>
    <recommendedName>
        <fullName evidence="9">Iron permease FTR1</fullName>
    </recommendedName>
</protein>
<evidence type="ECO:0000256" key="1">
    <source>
        <dbReference type="ARBA" id="ARBA00004141"/>
    </source>
</evidence>
<evidence type="ECO:0000256" key="5">
    <source>
        <dbReference type="ARBA" id="ARBA00023136"/>
    </source>
</evidence>
<comment type="similarity">
    <text evidence="2">Belongs to the oxidase-dependent Fe transporter (OFeT) (TC 9.A.10.1) family.</text>
</comment>
<feature type="transmembrane region" description="Helical" evidence="6">
    <location>
        <begin position="97"/>
        <end position="118"/>
    </location>
</feature>
<organism evidence="7 8">
    <name type="scientific">Riccia fluitans</name>
    <dbReference type="NCBI Taxonomy" id="41844"/>
    <lineage>
        <taxon>Eukaryota</taxon>
        <taxon>Viridiplantae</taxon>
        <taxon>Streptophyta</taxon>
        <taxon>Embryophyta</taxon>
        <taxon>Marchantiophyta</taxon>
        <taxon>Marchantiopsida</taxon>
        <taxon>Marchantiidae</taxon>
        <taxon>Marchantiales</taxon>
        <taxon>Ricciaceae</taxon>
        <taxon>Riccia</taxon>
    </lineage>
</organism>
<dbReference type="InterPro" id="IPR004923">
    <property type="entry name" value="FTR1/Fip1/EfeU"/>
</dbReference>